<dbReference type="InterPro" id="IPR036108">
    <property type="entry name" value="4pyrrol_syn_uPrphyn_synt_sf"/>
</dbReference>
<evidence type="ECO:0000256" key="4">
    <source>
        <dbReference type="ARBA" id="ARBA00023239"/>
    </source>
</evidence>
<dbReference type="InterPro" id="IPR003754">
    <property type="entry name" value="4pyrrol_synth_uPrphyn_synth"/>
</dbReference>
<sequence>MIPKVLPPLTALSVLVTRPEPQCLGLCEQIERYGGTAVPFPALRIEALQAAPAADHDLIVFLSVNAVVHGAHLVKKAPGTRIAAIGKATAASLAQVRMPVDIVPETGFTSEDLLAHPQLAAPAGTRVLIVQGIGGRGVLHERFRAQGMMVESLEVYRRVLPEIDEHERTRIEAHWQNDGIDVVTLTSVEILHNLLQILTPRGQELLRRTALLTVSRRIAQAAAHAGLHGPVLHAGSADDATMIGTLAQWRTRARIG</sequence>
<evidence type="ECO:0000256" key="2">
    <source>
        <dbReference type="ARBA" id="ARBA00008133"/>
    </source>
</evidence>
<dbReference type="OrthoDB" id="9787650at2"/>
<organism evidence="11 12">
    <name type="scientific">Steroidobacter denitrificans</name>
    <dbReference type="NCBI Taxonomy" id="465721"/>
    <lineage>
        <taxon>Bacteria</taxon>
        <taxon>Pseudomonadati</taxon>
        <taxon>Pseudomonadota</taxon>
        <taxon>Gammaproteobacteria</taxon>
        <taxon>Steroidobacterales</taxon>
        <taxon>Steroidobacteraceae</taxon>
        <taxon>Steroidobacter</taxon>
    </lineage>
</organism>
<gene>
    <name evidence="11" type="ORF">ACG33_14770</name>
</gene>
<name>A0A127FEJ5_STEDE</name>
<dbReference type="Proteomes" id="UP000070250">
    <property type="component" value="Chromosome"/>
</dbReference>
<proteinExistence type="inferred from homology"/>
<dbReference type="PANTHER" id="PTHR38042">
    <property type="entry name" value="UROPORPHYRINOGEN-III SYNTHASE, CHLOROPLASTIC"/>
    <property type="match status" value="1"/>
</dbReference>
<evidence type="ECO:0000256" key="1">
    <source>
        <dbReference type="ARBA" id="ARBA00004772"/>
    </source>
</evidence>
<evidence type="ECO:0000256" key="8">
    <source>
        <dbReference type="ARBA" id="ARBA00048617"/>
    </source>
</evidence>
<evidence type="ECO:0000256" key="3">
    <source>
        <dbReference type="ARBA" id="ARBA00013109"/>
    </source>
</evidence>
<accession>A0A127FEJ5</accession>
<keyword evidence="5 9" id="KW-0627">Porphyrin biosynthesis</keyword>
<reference evidence="11 12" key="1">
    <citation type="submission" date="2015-06" db="EMBL/GenBank/DDBJ databases">
        <title>A Comprehensive Approach to Explore the Metabolic and Phylogenetic Diversity of Bacterial Steroid Degradation in the Environment: Testosterone as an Example.</title>
        <authorList>
            <person name="Yang F.-C."/>
            <person name="Chen Y.-L."/>
            <person name="Yu C.-P."/>
            <person name="Tang S.-L."/>
            <person name="Wang P.-H."/>
            <person name="Ismail W."/>
            <person name="Wang C.-H."/>
            <person name="Yang C.-Y."/>
            <person name="Chiang Y.-R."/>
        </authorList>
    </citation>
    <scope>NUCLEOTIDE SEQUENCE [LARGE SCALE GENOMIC DNA]</scope>
    <source>
        <strain evidence="11 12">DSM 18526</strain>
    </source>
</reference>
<evidence type="ECO:0000256" key="9">
    <source>
        <dbReference type="RuleBase" id="RU366031"/>
    </source>
</evidence>
<dbReference type="KEGG" id="sdf:ACG33_14770"/>
<dbReference type="CDD" id="cd06578">
    <property type="entry name" value="HemD"/>
    <property type="match status" value="1"/>
</dbReference>
<dbReference type="UniPathway" id="UPA00251">
    <property type="reaction ID" value="UER00320"/>
</dbReference>
<evidence type="ECO:0000313" key="12">
    <source>
        <dbReference type="Proteomes" id="UP000070250"/>
    </source>
</evidence>
<protein>
    <recommendedName>
        <fullName evidence="7 9">Uroporphyrinogen-III synthase</fullName>
        <ecNumber evidence="3 9">4.2.1.75</ecNumber>
    </recommendedName>
</protein>
<comment type="similarity">
    <text evidence="2 9">Belongs to the uroporphyrinogen-III synthase family.</text>
</comment>
<dbReference type="GO" id="GO:0004852">
    <property type="term" value="F:uroporphyrinogen-III synthase activity"/>
    <property type="evidence" value="ECO:0007669"/>
    <property type="project" value="UniProtKB-UniRule"/>
</dbReference>
<evidence type="ECO:0000313" key="11">
    <source>
        <dbReference type="EMBL" id="AMN48335.1"/>
    </source>
</evidence>
<keyword evidence="12" id="KW-1185">Reference proteome</keyword>
<comment type="function">
    <text evidence="6 9">Catalyzes cyclization of the linear tetrapyrrole, hydroxymethylbilane, to the macrocyclic uroporphyrinogen III.</text>
</comment>
<dbReference type="PANTHER" id="PTHR38042:SF1">
    <property type="entry name" value="UROPORPHYRINOGEN-III SYNTHASE, CHLOROPLASTIC"/>
    <property type="match status" value="1"/>
</dbReference>
<dbReference type="EMBL" id="CP011971">
    <property type="protein sequence ID" value="AMN48335.1"/>
    <property type="molecule type" value="Genomic_DNA"/>
</dbReference>
<dbReference type="RefSeq" id="WP_066922326.1">
    <property type="nucleotide sequence ID" value="NZ_CP011971.1"/>
</dbReference>
<feature type="domain" description="Tetrapyrrole biosynthesis uroporphyrinogen III synthase" evidence="10">
    <location>
        <begin position="28"/>
        <end position="227"/>
    </location>
</feature>
<comment type="catalytic activity">
    <reaction evidence="8 9">
        <text>hydroxymethylbilane = uroporphyrinogen III + H2O</text>
        <dbReference type="Rhea" id="RHEA:18965"/>
        <dbReference type="ChEBI" id="CHEBI:15377"/>
        <dbReference type="ChEBI" id="CHEBI:57308"/>
        <dbReference type="ChEBI" id="CHEBI:57845"/>
        <dbReference type="EC" id="4.2.1.75"/>
    </reaction>
</comment>
<dbReference type="SUPFAM" id="SSF69618">
    <property type="entry name" value="HemD-like"/>
    <property type="match status" value="1"/>
</dbReference>
<evidence type="ECO:0000256" key="7">
    <source>
        <dbReference type="ARBA" id="ARBA00040167"/>
    </source>
</evidence>
<dbReference type="AlphaFoldDB" id="A0A127FEJ5"/>
<evidence type="ECO:0000256" key="5">
    <source>
        <dbReference type="ARBA" id="ARBA00023244"/>
    </source>
</evidence>
<evidence type="ECO:0000259" key="10">
    <source>
        <dbReference type="Pfam" id="PF02602"/>
    </source>
</evidence>
<dbReference type="Pfam" id="PF02602">
    <property type="entry name" value="HEM4"/>
    <property type="match status" value="1"/>
</dbReference>
<dbReference type="GO" id="GO:0006780">
    <property type="term" value="P:uroporphyrinogen III biosynthetic process"/>
    <property type="evidence" value="ECO:0007669"/>
    <property type="project" value="UniProtKB-UniRule"/>
</dbReference>
<keyword evidence="4 9" id="KW-0456">Lyase</keyword>
<dbReference type="InterPro" id="IPR039793">
    <property type="entry name" value="UROS/Hem4"/>
</dbReference>
<dbReference type="EC" id="4.2.1.75" evidence="3 9"/>
<comment type="pathway">
    <text evidence="1 9">Porphyrin-containing compound metabolism; protoporphyrin-IX biosynthesis; coproporphyrinogen-III from 5-aminolevulinate: step 3/4.</text>
</comment>
<dbReference type="Gene3D" id="3.40.50.10090">
    <property type="match status" value="2"/>
</dbReference>
<dbReference type="GO" id="GO:0006782">
    <property type="term" value="P:protoporphyrinogen IX biosynthetic process"/>
    <property type="evidence" value="ECO:0007669"/>
    <property type="project" value="UniProtKB-UniRule"/>
</dbReference>
<dbReference type="STRING" id="465721.ACG33_14770"/>
<evidence type="ECO:0000256" key="6">
    <source>
        <dbReference type="ARBA" id="ARBA00037589"/>
    </source>
</evidence>